<evidence type="ECO:0000259" key="2">
    <source>
        <dbReference type="Pfam" id="PF00004"/>
    </source>
</evidence>
<accession>A0A9W7KT67</accession>
<organism evidence="3 4">
    <name type="scientific">Triparma retinervis</name>
    <dbReference type="NCBI Taxonomy" id="2557542"/>
    <lineage>
        <taxon>Eukaryota</taxon>
        <taxon>Sar</taxon>
        <taxon>Stramenopiles</taxon>
        <taxon>Ochrophyta</taxon>
        <taxon>Bolidophyceae</taxon>
        <taxon>Parmales</taxon>
        <taxon>Triparmaceae</taxon>
        <taxon>Triparma</taxon>
    </lineage>
</organism>
<dbReference type="Pfam" id="PF00004">
    <property type="entry name" value="AAA"/>
    <property type="match status" value="1"/>
</dbReference>
<proteinExistence type="inferred from homology"/>
<dbReference type="OrthoDB" id="195272at2759"/>
<keyword evidence="4" id="KW-1185">Reference proteome</keyword>
<dbReference type="GO" id="GO:0016887">
    <property type="term" value="F:ATP hydrolysis activity"/>
    <property type="evidence" value="ECO:0007669"/>
    <property type="project" value="InterPro"/>
</dbReference>
<feature type="domain" description="ATPase AAA-type core" evidence="2">
    <location>
        <begin position="151"/>
        <end position="314"/>
    </location>
</feature>
<dbReference type="Gene3D" id="3.40.50.300">
    <property type="entry name" value="P-loop containing nucleotide triphosphate hydrolases"/>
    <property type="match status" value="1"/>
</dbReference>
<evidence type="ECO:0000313" key="4">
    <source>
        <dbReference type="Proteomes" id="UP001165082"/>
    </source>
</evidence>
<dbReference type="InterPro" id="IPR003959">
    <property type="entry name" value="ATPase_AAA_core"/>
</dbReference>
<protein>
    <recommendedName>
        <fullName evidence="2">ATPase AAA-type core domain-containing protein</fullName>
    </recommendedName>
</protein>
<evidence type="ECO:0000313" key="3">
    <source>
        <dbReference type="EMBL" id="GMI10445.1"/>
    </source>
</evidence>
<dbReference type="EMBL" id="BRXZ01000375">
    <property type="protein sequence ID" value="GMI10445.1"/>
    <property type="molecule type" value="Genomic_DNA"/>
</dbReference>
<comment type="caution">
    <text evidence="3">The sequence shown here is derived from an EMBL/GenBank/DDBJ whole genome shotgun (WGS) entry which is preliminary data.</text>
</comment>
<reference evidence="3" key="1">
    <citation type="submission" date="2022-07" db="EMBL/GenBank/DDBJ databases">
        <title>Genome analysis of Parmales, a sister group of diatoms, reveals the evolutionary specialization of diatoms from phago-mixotrophs to photoautotrophs.</title>
        <authorList>
            <person name="Ban H."/>
            <person name="Sato S."/>
            <person name="Yoshikawa S."/>
            <person name="Kazumasa Y."/>
            <person name="Nakamura Y."/>
            <person name="Ichinomiya M."/>
            <person name="Saitoh K."/>
            <person name="Sato N."/>
            <person name="Blanc-Mathieu R."/>
            <person name="Endo H."/>
            <person name="Kuwata A."/>
            <person name="Ogata H."/>
        </authorList>
    </citation>
    <scope>NUCLEOTIDE SEQUENCE</scope>
</reference>
<keyword evidence="1" id="KW-0067">ATP-binding</keyword>
<dbReference type="AlphaFoldDB" id="A0A9W7KT67"/>
<evidence type="ECO:0000256" key="1">
    <source>
        <dbReference type="RuleBase" id="RU003651"/>
    </source>
</evidence>
<dbReference type="GO" id="GO:0006508">
    <property type="term" value="P:proteolysis"/>
    <property type="evidence" value="ECO:0007669"/>
    <property type="project" value="TreeGrafter"/>
</dbReference>
<comment type="similarity">
    <text evidence="1">Belongs to the AAA ATPase family.</text>
</comment>
<dbReference type="PANTHER" id="PTHR23076:SF97">
    <property type="entry name" value="ATP-DEPENDENT ZINC METALLOPROTEASE YME1L1"/>
    <property type="match status" value="1"/>
</dbReference>
<dbReference type="GO" id="GO:0005524">
    <property type="term" value="F:ATP binding"/>
    <property type="evidence" value="ECO:0007669"/>
    <property type="project" value="UniProtKB-KW"/>
</dbReference>
<gene>
    <name evidence="3" type="ORF">TrRE_jg7192</name>
</gene>
<dbReference type="GO" id="GO:0004176">
    <property type="term" value="F:ATP-dependent peptidase activity"/>
    <property type="evidence" value="ECO:0007669"/>
    <property type="project" value="TreeGrafter"/>
</dbReference>
<dbReference type="InterPro" id="IPR003960">
    <property type="entry name" value="ATPase_AAA_CS"/>
</dbReference>
<dbReference type="InterPro" id="IPR027417">
    <property type="entry name" value="P-loop_NTPase"/>
</dbReference>
<dbReference type="Proteomes" id="UP001165082">
    <property type="component" value="Unassembled WGS sequence"/>
</dbReference>
<dbReference type="PROSITE" id="PS00674">
    <property type="entry name" value="AAA"/>
    <property type="match status" value="1"/>
</dbReference>
<sequence length="342" mass="37888">MLLMGSFSGRDATINTSRRRIFIGRESYFYDVPSLLPSIVKVLKDRGVQFRMQEGGGGGGFSSFIQQVVIVSLPLLFMHNMIKKMDPNKGEEDKHNVRVLHSEGREGGEGRRSFEEMMEAYPRESMLSIRQLFEYVQAPTPRSLQGLNNGVIFAGSPGNGKTFVNKLVTDCLVNLFSAGAAGRVGVCCAQANGSEFIYKYVGVGASRIKALYDAVRKKCKEELKRKGFDTVIGIVCVDEIDSFTFQRAAHNHDTTHNSEQHHTLNMFLSLLDDPVNGDDDDDGRVKIFTIATTNLLEGVDSAVKRYGRFDEIAVLGDPDDRERGAILRNVGSWGEPSFSSII</sequence>
<dbReference type="SUPFAM" id="SSF52540">
    <property type="entry name" value="P-loop containing nucleoside triphosphate hydrolases"/>
    <property type="match status" value="1"/>
</dbReference>
<keyword evidence="1" id="KW-0547">Nucleotide-binding</keyword>
<dbReference type="PANTHER" id="PTHR23076">
    <property type="entry name" value="METALLOPROTEASE M41 FTSH"/>
    <property type="match status" value="1"/>
</dbReference>
<name>A0A9W7KT67_9STRA</name>